<evidence type="ECO:0000256" key="8">
    <source>
        <dbReference type="ARBA" id="ARBA00038436"/>
    </source>
</evidence>
<keyword evidence="4 9" id="KW-0997">Cell inner membrane</keyword>
<sequence>MEAVDRALGFLEKFVISVGLGAATLLLFANVVARYFFHTGFSWVLELVEYLFAWVVLIGAAHGFRSGTHLGIDILVERFSPANQRRIALLALGACLLFVGLVWWYSVQYTLRIHEWGDLTLDLQIPQWIPYLAIPVGLGLMFIHLLQVGWEIWRGKTLRIHTHEAGEALKSMEDI</sequence>
<reference evidence="11" key="1">
    <citation type="journal article" date="2020" name="mSystems">
        <title>Genome- and Community-Level Interaction Insights into Carbon Utilization and Element Cycling Functions of Hydrothermarchaeota in Hydrothermal Sediment.</title>
        <authorList>
            <person name="Zhou Z."/>
            <person name="Liu Y."/>
            <person name="Xu W."/>
            <person name="Pan J."/>
            <person name="Luo Z.H."/>
            <person name="Li M."/>
        </authorList>
    </citation>
    <scope>NUCLEOTIDE SEQUENCE [LARGE SCALE GENOMIC DNA]</scope>
    <source>
        <strain evidence="11">HyVt-535</strain>
    </source>
</reference>
<evidence type="ECO:0000256" key="4">
    <source>
        <dbReference type="ARBA" id="ARBA00022519"/>
    </source>
</evidence>
<feature type="transmembrane region" description="Helical" evidence="9">
    <location>
        <begin position="43"/>
        <end position="64"/>
    </location>
</feature>
<dbReference type="PANTHER" id="PTHR35011:SF2">
    <property type="entry name" value="2,3-DIKETO-L-GULONATE TRAP TRANSPORTER SMALL PERMEASE PROTEIN YIAM"/>
    <property type="match status" value="1"/>
</dbReference>
<organism evidence="11">
    <name type="scientific">Thiolapillus brandeum</name>
    <dbReference type="NCBI Taxonomy" id="1076588"/>
    <lineage>
        <taxon>Bacteria</taxon>
        <taxon>Pseudomonadati</taxon>
        <taxon>Pseudomonadota</taxon>
        <taxon>Gammaproteobacteria</taxon>
        <taxon>Chromatiales</taxon>
        <taxon>Sedimenticolaceae</taxon>
        <taxon>Thiolapillus</taxon>
    </lineage>
</organism>
<feature type="transmembrane region" description="Helical" evidence="9">
    <location>
        <begin position="125"/>
        <end position="146"/>
    </location>
</feature>
<evidence type="ECO:0000259" key="10">
    <source>
        <dbReference type="Pfam" id="PF04290"/>
    </source>
</evidence>
<dbReference type="InterPro" id="IPR007387">
    <property type="entry name" value="TRAP_DctQ"/>
</dbReference>
<keyword evidence="3" id="KW-1003">Cell membrane</keyword>
<dbReference type="GO" id="GO:0015740">
    <property type="term" value="P:C4-dicarboxylate transport"/>
    <property type="evidence" value="ECO:0007669"/>
    <property type="project" value="TreeGrafter"/>
</dbReference>
<keyword evidence="2 9" id="KW-0813">Transport</keyword>
<dbReference type="GO" id="GO:0022857">
    <property type="term" value="F:transmembrane transporter activity"/>
    <property type="evidence" value="ECO:0007669"/>
    <property type="project" value="UniProtKB-UniRule"/>
</dbReference>
<evidence type="ECO:0000256" key="6">
    <source>
        <dbReference type="ARBA" id="ARBA00022989"/>
    </source>
</evidence>
<dbReference type="EMBL" id="DROM01000055">
    <property type="protein sequence ID" value="HHH12765.1"/>
    <property type="molecule type" value="Genomic_DNA"/>
</dbReference>
<dbReference type="InterPro" id="IPR055348">
    <property type="entry name" value="DctQ"/>
</dbReference>
<evidence type="ECO:0000256" key="3">
    <source>
        <dbReference type="ARBA" id="ARBA00022475"/>
    </source>
</evidence>
<dbReference type="Pfam" id="PF04290">
    <property type="entry name" value="DctQ"/>
    <property type="match status" value="1"/>
</dbReference>
<evidence type="ECO:0000256" key="7">
    <source>
        <dbReference type="ARBA" id="ARBA00023136"/>
    </source>
</evidence>
<gene>
    <name evidence="11" type="ORF">ENJ98_00850</name>
</gene>
<comment type="subunit">
    <text evidence="9">The complex comprises the extracytoplasmic solute receptor protein and the two transmembrane proteins.</text>
</comment>
<feature type="transmembrane region" description="Helical" evidence="9">
    <location>
        <begin position="87"/>
        <end position="105"/>
    </location>
</feature>
<evidence type="ECO:0000256" key="2">
    <source>
        <dbReference type="ARBA" id="ARBA00022448"/>
    </source>
</evidence>
<feature type="transmembrane region" description="Helical" evidence="9">
    <location>
        <begin position="14"/>
        <end position="37"/>
    </location>
</feature>
<evidence type="ECO:0000256" key="5">
    <source>
        <dbReference type="ARBA" id="ARBA00022692"/>
    </source>
</evidence>
<dbReference type="Proteomes" id="UP000886100">
    <property type="component" value="Unassembled WGS sequence"/>
</dbReference>
<keyword evidence="7 9" id="KW-0472">Membrane</keyword>
<comment type="similarity">
    <text evidence="8 9">Belongs to the TRAP transporter small permease family.</text>
</comment>
<evidence type="ECO:0000256" key="1">
    <source>
        <dbReference type="ARBA" id="ARBA00004429"/>
    </source>
</evidence>
<comment type="function">
    <text evidence="9">Part of the tripartite ATP-independent periplasmic (TRAP) transport system.</text>
</comment>
<evidence type="ECO:0000313" key="11">
    <source>
        <dbReference type="EMBL" id="HHH12765.1"/>
    </source>
</evidence>
<proteinExistence type="inferred from homology"/>
<evidence type="ECO:0000256" key="9">
    <source>
        <dbReference type="RuleBase" id="RU369079"/>
    </source>
</evidence>
<feature type="domain" description="Tripartite ATP-independent periplasmic transporters DctQ component" evidence="10">
    <location>
        <begin position="24"/>
        <end position="154"/>
    </location>
</feature>
<protein>
    <recommendedName>
        <fullName evidence="9">TRAP transporter small permease protein</fullName>
    </recommendedName>
</protein>
<accession>A0A7C5N623</accession>
<comment type="caution">
    <text evidence="11">The sequence shown here is derived from an EMBL/GenBank/DDBJ whole genome shotgun (WGS) entry which is preliminary data.</text>
</comment>
<keyword evidence="5 9" id="KW-0812">Transmembrane</keyword>
<keyword evidence="6 9" id="KW-1133">Transmembrane helix</keyword>
<name>A0A7C5N623_9GAMM</name>
<dbReference type="AlphaFoldDB" id="A0A7C5N623"/>
<dbReference type="PANTHER" id="PTHR35011">
    <property type="entry name" value="2,3-DIKETO-L-GULONATE TRAP TRANSPORTER SMALL PERMEASE PROTEIN YIAM"/>
    <property type="match status" value="1"/>
</dbReference>
<dbReference type="GO" id="GO:0005886">
    <property type="term" value="C:plasma membrane"/>
    <property type="evidence" value="ECO:0007669"/>
    <property type="project" value="UniProtKB-SubCell"/>
</dbReference>
<comment type="subcellular location">
    <subcellularLocation>
        <location evidence="1 9">Cell inner membrane</location>
        <topology evidence="1 9">Multi-pass membrane protein</topology>
    </subcellularLocation>
</comment>